<evidence type="ECO:0000256" key="1">
    <source>
        <dbReference type="SAM" id="SignalP"/>
    </source>
</evidence>
<evidence type="ECO:0000259" key="2">
    <source>
        <dbReference type="PROSITE" id="PS50911"/>
    </source>
</evidence>
<evidence type="ECO:0000313" key="3">
    <source>
        <dbReference type="EMBL" id="BBH54704.1"/>
    </source>
</evidence>
<dbReference type="InterPro" id="IPR038765">
    <property type="entry name" value="Papain-like_cys_pep_sf"/>
</dbReference>
<dbReference type="InterPro" id="IPR007921">
    <property type="entry name" value="CHAP_dom"/>
</dbReference>
<proteinExistence type="predicted"/>
<dbReference type="PROSITE" id="PS50911">
    <property type="entry name" value="CHAP"/>
    <property type="match status" value="1"/>
</dbReference>
<geneLocation type="plasmid" evidence="3 4">
    <name>68K</name>
</geneLocation>
<feature type="chain" id="PRO_5020803917" description="Peptidase C51 domain-containing protein" evidence="1">
    <location>
        <begin position="21"/>
        <end position="238"/>
    </location>
</feature>
<dbReference type="InterPro" id="IPR051705">
    <property type="entry name" value="Gsp_Synthetase/Amidase"/>
</dbReference>
<sequence>MYKIFIIPIVLMLDSNSYSATLLPPAYAPASLDCSKDCETPYGKKIGISYNTEAFSNCNSKCITRPGFSFKKENTKFIKDVWIGLPWQCVEYARRWILTNQKVEFEDVDFAYEIWNRKKAINVKSGRSLIYENFENGNSEIPAFGDILIYDKSEVLPYGHVAIIVNIDKRKNYIDVAEENFQNKMWENYESYSRRIKIKFIDKKYFITDESYDKNKKYTNDNVKIIGWKRLNETRIKD</sequence>
<dbReference type="KEGG" id="sbf:JCM31447_31780"/>
<name>A0A4P2VR37_FLUSA</name>
<dbReference type="Proteomes" id="UP000291236">
    <property type="component" value="Plasmid 68K"/>
</dbReference>
<gene>
    <name evidence="3" type="ORF">JCM31447_31780</name>
</gene>
<organism evidence="3 4">
    <name type="scientific">Fluviispira sanaruensis</name>
    <dbReference type="NCBI Taxonomy" id="2493639"/>
    <lineage>
        <taxon>Bacteria</taxon>
        <taxon>Pseudomonadati</taxon>
        <taxon>Bdellovibrionota</taxon>
        <taxon>Oligoflexia</taxon>
        <taxon>Silvanigrellales</taxon>
        <taxon>Silvanigrellaceae</taxon>
        <taxon>Fluviispira</taxon>
    </lineage>
</organism>
<dbReference type="AlphaFoldDB" id="A0A4P2VR37"/>
<keyword evidence="3" id="KW-0614">Plasmid</keyword>
<dbReference type="Gene3D" id="3.90.1720.10">
    <property type="entry name" value="endopeptidase domain like (from Nostoc punctiforme)"/>
    <property type="match status" value="1"/>
</dbReference>
<feature type="domain" description="Peptidase C51" evidence="2">
    <location>
        <begin position="64"/>
        <end position="208"/>
    </location>
</feature>
<feature type="signal peptide" evidence="1">
    <location>
        <begin position="1"/>
        <end position="20"/>
    </location>
</feature>
<dbReference type="OrthoDB" id="9765517at2"/>
<dbReference type="PANTHER" id="PTHR30094">
    <property type="entry name" value="BIFUNCTIONAL GLUTATHIONYLSPERMIDINE SYNTHETASE/AMIDASE-RELATED"/>
    <property type="match status" value="1"/>
</dbReference>
<keyword evidence="1" id="KW-0732">Signal</keyword>
<dbReference type="PANTHER" id="PTHR30094:SF0">
    <property type="entry name" value="BIFUNCTIONAL GLUTATHIONYLSPERMIDINE SYNTHETASE_AMIDASE-RELATED"/>
    <property type="match status" value="1"/>
</dbReference>
<dbReference type="RefSeq" id="WP_130613225.1">
    <property type="nucleotide sequence ID" value="NZ_AP019370.1"/>
</dbReference>
<accession>A0A4P2VR37</accession>
<dbReference type="Pfam" id="PF05257">
    <property type="entry name" value="CHAP"/>
    <property type="match status" value="1"/>
</dbReference>
<dbReference type="EMBL" id="AP019370">
    <property type="protein sequence ID" value="BBH54704.1"/>
    <property type="molecule type" value="Genomic_DNA"/>
</dbReference>
<dbReference type="GO" id="GO:0016874">
    <property type="term" value="F:ligase activity"/>
    <property type="evidence" value="ECO:0007669"/>
    <property type="project" value="TreeGrafter"/>
</dbReference>
<evidence type="ECO:0000313" key="4">
    <source>
        <dbReference type="Proteomes" id="UP000291236"/>
    </source>
</evidence>
<protein>
    <recommendedName>
        <fullName evidence="2">Peptidase C51 domain-containing protein</fullName>
    </recommendedName>
</protein>
<dbReference type="SUPFAM" id="SSF54001">
    <property type="entry name" value="Cysteine proteinases"/>
    <property type="match status" value="1"/>
</dbReference>
<reference evidence="3 4" key="1">
    <citation type="submission" date="2018-12" db="EMBL/GenBank/DDBJ databases">
        <title>Rubrispira sanarue gen. nov., sp., nov., a member of the order Silvanigrellales, isolated from a brackish lake in Hamamatsu Japan.</title>
        <authorList>
            <person name="Maejima Y."/>
            <person name="Iino T."/>
            <person name="Muraguchi Y."/>
            <person name="Fukuda K."/>
            <person name="Nojiri H."/>
            <person name="Ohkuma M."/>
            <person name="Moriuchi R."/>
            <person name="Dohra H."/>
            <person name="Kimbara K."/>
            <person name="Shintani M."/>
        </authorList>
    </citation>
    <scope>NUCLEOTIDE SEQUENCE [LARGE SCALE GENOMIC DNA]</scope>
    <source>
        <strain evidence="3 4">RF1110005</strain>
        <plasmid evidence="3 4">68K</plasmid>
    </source>
</reference>
<keyword evidence="4" id="KW-1185">Reference proteome</keyword>